<dbReference type="EMBL" id="JABSTQ010009112">
    <property type="protein sequence ID" value="KAG0432836.1"/>
    <property type="molecule type" value="Genomic_DNA"/>
</dbReference>
<evidence type="ECO:0000313" key="1">
    <source>
        <dbReference type="EMBL" id="KAG0432836.1"/>
    </source>
</evidence>
<proteinExistence type="predicted"/>
<gene>
    <name evidence="1" type="ORF">HPB47_020464</name>
</gene>
<reference evidence="1 2" key="1">
    <citation type="journal article" date="2020" name="Cell">
        <title>Large-Scale Comparative Analyses of Tick Genomes Elucidate Their Genetic Diversity and Vector Capacities.</title>
        <authorList>
            <consortium name="Tick Genome and Microbiome Consortium (TIGMIC)"/>
            <person name="Jia N."/>
            <person name="Wang J."/>
            <person name="Shi W."/>
            <person name="Du L."/>
            <person name="Sun Y."/>
            <person name="Zhan W."/>
            <person name="Jiang J.F."/>
            <person name="Wang Q."/>
            <person name="Zhang B."/>
            <person name="Ji P."/>
            <person name="Bell-Sakyi L."/>
            <person name="Cui X.M."/>
            <person name="Yuan T.T."/>
            <person name="Jiang B.G."/>
            <person name="Yang W.F."/>
            <person name="Lam T.T."/>
            <person name="Chang Q.C."/>
            <person name="Ding S.J."/>
            <person name="Wang X.J."/>
            <person name="Zhu J.G."/>
            <person name="Ruan X.D."/>
            <person name="Zhao L."/>
            <person name="Wei J.T."/>
            <person name="Ye R.Z."/>
            <person name="Que T.C."/>
            <person name="Du C.H."/>
            <person name="Zhou Y.H."/>
            <person name="Cheng J.X."/>
            <person name="Dai P.F."/>
            <person name="Guo W.B."/>
            <person name="Han X.H."/>
            <person name="Huang E.J."/>
            <person name="Li L.F."/>
            <person name="Wei W."/>
            <person name="Gao Y.C."/>
            <person name="Liu J.Z."/>
            <person name="Shao H.Z."/>
            <person name="Wang X."/>
            <person name="Wang C.C."/>
            <person name="Yang T.C."/>
            <person name="Huo Q.B."/>
            <person name="Li W."/>
            <person name="Chen H.Y."/>
            <person name="Chen S.E."/>
            <person name="Zhou L.G."/>
            <person name="Ni X.B."/>
            <person name="Tian J.H."/>
            <person name="Sheng Y."/>
            <person name="Liu T."/>
            <person name="Pan Y.S."/>
            <person name="Xia L.Y."/>
            <person name="Li J."/>
            <person name="Zhao F."/>
            <person name="Cao W.C."/>
        </authorList>
    </citation>
    <scope>NUCLEOTIDE SEQUENCE [LARGE SCALE GENOMIC DNA]</scope>
    <source>
        <strain evidence="1">Iper-2018</strain>
    </source>
</reference>
<evidence type="ECO:0000313" key="2">
    <source>
        <dbReference type="Proteomes" id="UP000805193"/>
    </source>
</evidence>
<accession>A0AC60QFA7</accession>
<feature type="non-terminal residue" evidence="1">
    <location>
        <position position="1"/>
    </location>
</feature>
<organism evidence="1 2">
    <name type="scientific">Ixodes persulcatus</name>
    <name type="common">Taiga tick</name>
    <dbReference type="NCBI Taxonomy" id="34615"/>
    <lineage>
        <taxon>Eukaryota</taxon>
        <taxon>Metazoa</taxon>
        <taxon>Ecdysozoa</taxon>
        <taxon>Arthropoda</taxon>
        <taxon>Chelicerata</taxon>
        <taxon>Arachnida</taxon>
        <taxon>Acari</taxon>
        <taxon>Parasitiformes</taxon>
        <taxon>Ixodida</taxon>
        <taxon>Ixodoidea</taxon>
        <taxon>Ixodidae</taxon>
        <taxon>Ixodinae</taxon>
        <taxon>Ixodes</taxon>
    </lineage>
</organism>
<protein>
    <submittedName>
        <fullName evidence="1">Uncharacterized protein</fullName>
    </submittedName>
</protein>
<dbReference type="Proteomes" id="UP000805193">
    <property type="component" value="Unassembled WGS sequence"/>
</dbReference>
<feature type="non-terminal residue" evidence="1">
    <location>
        <position position="72"/>
    </location>
</feature>
<name>A0AC60QFA7_IXOPE</name>
<sequence>VLPTSCHFLTSFSLSFFFYFRLSRARRVAENAFGILANRFRFLHMTIDAEPGRVASIVKAACVLHNYLRAAP</sequence>
<comment type="caution">
    <text evidence="1">The sequence shown here is derived from an EMBL/GenBank/DDBJ whole genome shotgun (WGS) entry which is preliminary data.</text>
</comment>
<keyword evidence="2" id="KW-1185">Reference proteome</keyword>